<dbReference type="Proteomes" id="UP000773614">
    <property type="component" value="Unassembled WGS sequence"/>
</dbReference>
<comment type="caution">
    <text evidence="3">The sequence shown here is derived from an EMBL/GenBank/DDBJ whole genome shotgun (WGS) entry which is preliminary data.</text>
</comment>
<dbReference type="InterPro" id="IPR029058">
    <property type="entry name" value="AB_hydrolase_fold"/>
</dbReference>
<dbReference type="AlphaFoldDB" id="A0A964WT87"/>
<keyword evidence="4" id="KW-1185">Reference proteome</keyword>
<dbReference type="InterPro" id="IPR022742">
    <property type="entry name" value="Hydrolase_4"/>
</dbReference>
<dbReference type="RefSeq" id="WP_161139931.1">
    <property type="nucleotide sequence ID" value="NZ_SPKJ01000017.1"/>
</dbReference>
<dbReference type="EMBL" id="SPKJ01000017">
    <property type="protein sequence ID" value="MYZ47585.1"/>
    <property type="molecule type" value="Genomic_DNA"/>
</dbReference>
<keyword evidence="1 3" id="KW-0378">Hydrolase</keyword>
<dbReference type="PANTHER" id="PTHR22946:SF12">
    <property type="entry name" value="CONIDIAL PIGMENT BIOSYNTHESIS PROTEIN AYG1 (AFU_ORTHOLOGUE AFUA_2G17550)"/>
    <property type="match status" value="1"/>
</dbReference>
<dbReference type="Pfam" id="PF06500">
    <property type="entry name" value="FrsA-like"/>
    <property type="match status" value="1"/>
</dbReference>
<evidence type="ECO:0000256" key="1">
    <source>
        <dbReference type="ARBA" id="ARBA00022801"/>
    </source>
</evidence>
<dbReference type="SUPFAM" id="SSF53474">
    <property type="entry name" value="alpha/beta-Hydrolases"/>
    <property type="match status" value="1"/>
</dbReference>
<dbReference type="Pfam" id="PF12146">
    <property type="entry name" value="Hydrolase_4"/>
    <property type="match status" value="1"/>
</dbReference>
<name>A0A964WT87_9HYPH</name>
<evidence type="ECO:0000313" key="4">
    <source>
        <dbReference type="Proteomes" id="UP000773614"/>
    </source>
</evidence>
<sequence>MDTQDECGTWAEHFPGNLRWSNAMQIVKGMAPYGAVAMEEVDRVGRRLKARRNEADLDRAWREEWCAMADRVAAVADRAAAEKREVTAGHNYMRAGNYYYSAERFMPPGEEKLAMYRNALRCYRGALERLHPEIEHLDVPYEATSLPAYFVRGSKSGAPAPTVVLFDGMDNCKEMSVIFAGLDFARRGINTLAIDGPGQSEALRLRNIVSRPDYEVAGAAAYDYVASRPDVDPERVAAMGYSFGGYHAPRIVGMDKRYAAGVAFGAMHWDMHAWQADIKAKLAADPRTSFSSDFQFRWVVGSPDNKAALERAKLFTLEGIAQQIECPFLIVHGENDRIVPLESARILYEKIGSNRKHLKIFTAEEGGTEHCQVDHRQLGIDYIGDWLLENL</sequence>
<protein>
    <submittedName>
        <fullName evidence="3">Alpha/beta hydrolase</fullName>
    </submittedName>
</protein>
<feature type="domain" description="Serine aminopeptidase S33" evidence="2">
    <location>
        <begin position="321"/>
        <end position="361"/>
    </location>
</feature>
<evidence type="ECO:0000313" key="3">
    <source>
        <dbReference type="EMBL" id="MYZ47585.1"/>
    </source>
</evidence>
<proteinExistence type="predicted"/>
<dbReference type="GO" id="GO:0008236">
    <property type="term" value="F:serine-type peptidase activity"/>
    <property type="evidence" value="ECO:0007669"/>
    <property type="project" value="InterPro"/>
</dbReference>
<dbReference type="InterPro" id="IPR050261">
    <property type="entry name" value="FrsA_esterase"/>
</dbReference>
<reference evidence="3" key="1">
    <citation type="submission" date="2019-03" db="EMBL/GenBank/DDBJ databases">
        <title>Afifella sp. nov., isolated from activated sludge.</title>
        <authorList>
            <person name="Li Q."/>
            <person name="Liu Y."/>
        </authorList>
    </citation>
    <scope>NUCLEOTIDE SEQUENCE</scope>
    <source>
        <strain evidence="3">L72</strain>
    </source>
</reference>
<dbReference type="Gene3D" id="1.20.1440.110">
    <property type="entry name" value="acylaminoacyl peptidase"/>
    <property type="match status" value="1"/>
</dbReference>
<dbReference type="InterPro" id="IPR010520">
    <property type="entry name" value="FrsA-like"/>
</dbReference>
<accession>A0A964WT87</accession>
<gene>
    <name evidence="3" type="ORF">E4O86_07650</name>
</gene>
<organism evidence="3 4">
    <name type="scientific">Propylenella binzhouense</name>
    <dbReference type="NCBI Taxonomy" id="2555902"/>
    <lineage>
        <taxon>Bacteria</taxon>
        <taxon>Pseudomonadati</taxon>
        <taxon>Pseudomonadota</taxon>
        <taxon>Alphaproteobacteria</taxon>
        <taxon>Hyphomicrobiales</taxon>
        <taxon>Propylenellaceae</taxon>
        <taxon>Propylenella</taxon>
    </lineage>
</organism>
<dbReference type="GO" id="GO:0006508">
    <property type="term" value="P:proteolysis"/>
    <property type="evidence" value="ECO:0007669"/>
    <property type="project" value="InterPro"/>
</dbReference>
<evidence type="ECO:0000259" key="2">
    <source>
        <dbReference type="Pfam" id="PF12146"/>
    </source>
</evidence>
<dbReference type="PANTHER" id="PTHR22946">
    <property type="entry name" value="DIENELACTONE HYDROLASE DOMAIN-CONTAINING PROTEIN-RELATED"/>
    <property type="match status" value="1"/>
</dbReference>
<dbReference type="Gene3D" id="3.40.50.1820">
    <property type="entry name" value="alpha/beta hydrolase"/>
    <property type="match status" value="1"/>
</dbReference>
<dbReference type="OrthoDB" id="217645at2"/>